<keyword evidence="3" id="KW-1185">Reference proteome</keyword>
<feature type="non-terminal residue" evidence="2">
    <location>
        <position position="1"/>
    </location>
</feature>
<protein>
    <submittedName>
        <fullName evidence="2">Uncharacterized protein</fullName>
    </submittedName>
</protein>
<evidence type="ECO:0000313" key="2">
    <source>
        <dbReference type="EMBL" id="MCI52571.1"/>
    </source>
</evidence>
<accession>A0A392SUQ3</accession>
<sequence length="56" mass="6325">AFPANLLEDSEGNPILNDNGQQKTSAKLVDTKRLLGCKTPEEVASFWRMFVPLRFM</sequence>
<reference evidence="2 3" key="1">
    <citation type="journal article" date="2018" name="Front. Plant Sci.">
        <title>Red Clover (Trifolium pratense) and Zigzag Clover (T. medium) - A Picture of Genomic Similarities and Differences.</title>
        <authorList>
            <person name="Dluhosova J."/>
            <person name="Istvanek J."/>
            <person name="Nedelnik J."/>
            <person name="Repkova J."/>
        </authorList>
    </citation>
    <scope>NUCLEOTIDE SEQUENCE [LARGE SCALE GENOMIC DNA]</scope>
    <source>
        <strain evidence="3">cv. 10/8</strain>
        <tissue evidence="2">Leaf</tissue>
    </source>
</reference>
<proteinExistence type="predicted"/>
<dbReference type="EMBL" id="LXQA010449294">
    <property type="protein sequence ID" value="MCI52571.1"/>
    <property type="molecule type" value="Genomic_DNA"/>
</dbReference>
<evidence type="ECO:0000256" key="1">
    <source>
        <dbReference type="SAM" id="MobiDB-lite"/>
    </source>
</evidence>
<dbReference type="Proteomes" id="UP000265520">
    <property type="component" value="Unassembled WGS sequence"/>
</dbReference>
<evidence type="ECO:0000313" key="3">
    <source>
        <dbReference type="Proteomes" id="UP000265520"/>
    </source>
</evidence>
<organism evidence="2 3">
    <name type="scientific">Trifolium medium</name>
    <dbReference type="NCBI Taxonomy" id="97028"/>
    <lineage>
        <taxon>Eukaryota</taxon>
        <taxon>Viridiplantae</taxon>
        <taxon>Streptophyta</taxon>
        <taxon>Embryophyta</taxon>
        <taxon>Tracheophyta</taxon>
        <taxon>Spermatophyta</taxon>
        <taxon>Magnoliopsida</taxon>
        <taxon>eudicotyledons</taxon>
        <taxon>Gunneridae</taxon>
        <taxon>Pentapetalae</taxon>
        <taxon>rosids</taxon>
        <taxon>fabids</taxon>
        <taxon>Fabales</taxon>
        <taxon>Fabaceae</taxon>
        <taxon>Papilionoideae</taxon>
        <taxon>50 kb inversion clade</taxon>
        <taxon>NPAAA clade</taxon>
        <taxon>Hologalegina</taxon>
        <taxon>IRL clade</taxon>
        <taxon>Trifolieae</taxon>
        <taxon>Trifolium</taxon>
    </lineage>
</organism>
<dbReference type="AlphaFoldDB" id="A0A392SUQ3"/>
<feature type="region of interest" description="Disordered" evidence="1">
    <location>
        <begin position="1"/>
        <end position="23"/>
    </location>
</feature>
<name>A0A392SUQ3_9FABA</name>
<comment type="caution">
    <text evidence="2">The sequence shown here is derived from an EMBL/GenBank/DDBJ whole genome shotgun (WGS) entry which is preliminary data.</text>
</comment>